<dbReference type="FunFam" id="4.10.280.50:FF:000002">
    <property type="entry name" value="Glutamate decarboxylase"/>
    <property type="match status" value="1"/>
</dbReference>
<dbReference type="InterPro" id="IPR010107">
    <property type="entry name" value="Glutamate_decarboxylase"/>
</dbReference>
<organism evidence="5 6">
    <name type="scientific">Brassica campestris</name>
    <name type="common">Field mustard</name>
    <dbReference type="NCBI Taxonomy" id="3711"/>
    <lineage>
        <taxon>Eukaryota</taxon>
        <taxon>Viridiplantae</taxon>
        <taxon>Streptophyta</taxon>
        <taxon>Embryophyta</taxon>
        <taxon>Tracheophyta</taxon>
        <taxon>Spermatophyta</taxon>
        <taxon>Magnoliopsida</taxon>
        <taxon>eudicotyledons</taxon>
        <taxon>Gunneridae</taxon>
        <taxon>Pentapetalae</taxon>
        <taxon>rosids</taxon>
        <taxon>malvids</taxon>
        <taxon>Brassicales</taxon>
        <taxon>Brassicaceae</taxon>
        <taxon>Brassiceae</taxon>
        <taxon>Brassica</taxon>
    </lineage>
</organism>
<dbReference type="InParanoid" id="M4CIV2"/>
<name>M4CIV2_BRACM</name>
<keyword evidence="4" id="KW-0663">Pyridoxal phosphate</keyword>
<dbReference type="STRING" id="51351.M4CIV2"/>
<dbReference type="SUPFAM" id="SSF53383">
    <property type="entry name" value="PLP-dependent transferases"/>
    <property type="match status" value="1"/>
</dbReference>
<dbReference type="Gramene" id="Bra004136.1">
    <property type="protein sequence ID" value="Bra004136.1-P"/>
    <property type="gene ID" value="Bra004136"/>
</dbReference>
<evidence type="ECO:0000256" key="3">
    <source>
        <dbReference type="ARBA" id="ARBA00022860"/>
    </source>
</evidence>
<reference evidence="5 6" key="2">
    <citation type="journal article" date="2018" name="Hortic Res">
        <title>Improved Brassica rapa reference genome by single-molecule sequencing and chromosome conformation capture technologies.</title>
        <authorList>
            <person name="Zhang L."/>
            <person name="Cai X."/>
            <person name="Wu J."/>
            <person name="Liu M."/>
            <person name="Grob S."/>
            <person name="Cheng F."/>
            <person name="Liang J."/>
            <person name="Cai C."/>
            <person name="Liu Z."/>
            <person name="Liu B."/>
            <person name="Wang F."/>
            <person name="Li S."/>
            <person name="Liu F."/>
            <person name="Li X."/>
            <person name="Cheng L."/>
            <person name="Yang W."/>
            <person name="Li M.H."/>
            <person name="Grossniklaus U."/>
            <person name="Zheng H."/>
            <person name="Wang X."/>
        </authorList>
    </citation>
    <scope>NUCLEOTIDE SEQUENCE [LARGE SCALE GENOMIC DNA]</scope>
    <source>
        <strain evidence="5 6">cv. Chiifu-401-42</strain>
    </source>
</reference>
<evidence type="ECO:0000256" key="2">
    <source>
        <dbReference type="ARBA" id="ARBA00009533"/>
    </source>
</evidence>
<dbReference type="EnsemblPlants" id="Bra004136.1">
    <property type="protein sequence ID" value="Bra004136.1-P"/>
    <property type="gene ID" value="Bra004136"/>
</dbReference>
<keyword evidence="3" id="KW-0112">Calmodulin-binding</keyword>
<dbReference type="HOGENOM" id="CLU_1167291_0_0_1"/>
<dbReference type="InterPro" id="IPR015424">
    <property type="entry name" value="PyrdxlP-dep_Trfase"/>
</dbReference>
<sequence>MVLSRAATESDENVCSTFGSRYVRTALPKYEIGESSIPKEAAYQIIKDELMLDGNPRLNLASFVTTWMEPECDKLIMESINKNYVDMDEYPVTTELQRFTLDQTQKPAFKNLKLWRLLALYLCEFTLKEHTSFLGSLAYMANSKLGSVLQSSKYAQIAAKKGPNSLYCLGVPLTTYIQSSWKEATMWFPNSHITIFVSSLITLLLLQLWSFPLLSTPRPPGESSFIFSLTRSTNAAMK</sequence>
<comment type="similarity">
    <text evidence="2">Belongs to the group II decarboxylase family.</text>
</comment>
<dbReference type="InterPro" id="IPR002129">
    <property type="entry name" value="PyrdxlP-dep_de-COase"/>
</dbReference>
<dbReference type="AlphaFoldDB" id="M4CIV2"/>
<reference evidence="5 6" key="1">
    <citation type="journal article" date="2011" name="Nat. Genet.">
        <title>The genome of the mesopolyploid crop species Brassica rapa.</title>
        <authorList>
            <consortium name="Brassica rapa Genome Sequencing Project Consortium"/>
            <person name="Wang X."/>
            <person name="Wang H."/>
            <person name="Wang J."/>
            <person name="Sun R."/>
            <person name="Wu J."/>
            <person name="Liu S."/>
            <person name="Bai Y."/>
            <person name="Mun J.H."/>
            <person name="Bancroft I."/>
            <person name="Cheng F."/>
            <person name="Huang S."/>
            <person name="Li X."/>
            <person name="Hua W."/>
            <person name="Wang J."/>
            <person name="Wang X."/>
            <person name="Freeling M."/>
            <person name="Pires J.C."/>
            <person name="Paterson A.H."/>
            <person name="Chalhoub B."/>
            <person name="Wang B."/>
            <person name="Hayward A."/>
            <person name="Sharpe A.G."/>
            <person name="Park B.S."/>
            <person name="Weisshaar B."/>
            <person name="Liu B."/>
            <person name="Li B."/>
            <person name="Liu B."/>
            <person name="Tong C."/>
            <person name="Song C."/>
            <person name="Duran C."/>
            <person name="Peng C."/>
            <person name="Geng C."/>
            <person name="Koh C."/>
            <person name="Lin C."/>
            <person name="Edwards D."/>
            <person name="Mu D."/>
            <person name="Shen D."/>
            <person name="Soumpourou E."/>
            <person name="Li F."/>
            <person name="Fraser F."/>
            <person name="Conant G."/>
            <person name="Lassalle G."/>
            <person name="King G.J."/>
            <person name="Bonnema G."/>
            <person name="Tang H."/>
            <person name="Wang H."/>
            <person name="Belcram H."/>
            <person name="Zhou H."/>
            <person name="Hirakawa H."/>
            <person name="Abe H."/>
            <person name="Guo H."/>
            <person name="Wang H."/>
            <person name="Jin H."/>
            <person name="Parkin I.A."/>
            <person name="Batley J."/>
            <person name="Kim J.S."/>
            <person name="Just J."/>
            <person name="Li J."/>
            <person name="Xu J."/>
            <person name="Deng J."/>
            <person name="Kim J.A."/>
            <person name="Li J."/>
            <person name="Yu J."/>
            <person name="Meng J."/>
            <person name="Wang J."/>
            <person name="Min J."/>
            <person name="Poulain J."/>
            <person name="Wang J."/>
            <person name="Hatakeyama K."/>
            <person name="Wu K."/>
            <person name="Wang L."/>
            <person name="Fang L."/>
            <person name="Trick M."/>
            <person name="Links M.G."/>
            <person name="Zhao M."/>
            <person name="Jin M."/>
            <person name="Ramchiary N."/>
            <person name="Drou N."/>
            <person name="Berkman P.J."/>
            <person name="Cai Q."/>
            <person name="Huang Q."/>
            <person name="Li R."/>
            <person name="Tabata S."/>
            <person name="Cheng S."/>
            <person name="Zhang S."/>
            <person name="Zhang S."/>
            <person name="Huang S."/>
            <person name="Sato S."/>
            <person name="Sun S."/>
            <person name="Kwon S.J."/>
            <person name="Choi S.R."/>
            <person name="Lee T.H."/>
            <person name="Fan W."/>
            <person name="Zhao X."/>
            <person name="Tan X."/>
            <person name="Xu X."/>
            <person name="Wang Y."/>
            <person name="Qiu Y."/>
            <person name="Yin Y."/>
            <person name="Li Y."/>
            <person name="Du Y."/>
            <person name="Liao Y."/>
            <person name="Lim Y."/>
            <person name="Narusaka Y."/>
            <person name="Wang Y."/>
            <person name="Wang Z."/>
            <person name="Li Z."/>
            <person name="Wang Z."/>
            <person name="Xiong Z."/>
            <person name="Zhang Z."/>
        </authorList>
    </citation>
    <scope>NUCLEOTIDE SEQUENCE [LARGE SCALE GENOMIC DNA]</scope>
    <source>
        <strain evidence="5 6">cv. Chiifu-401-42</strain>
    </source>
</reference>
<evidence type="ECO:0000256" key="4">
    <source>
        <dbReference type="ARBA" id="ARBA00022898"/>
    </source>
</evidence>
<dbReference type="Pfam" id="PF00282">
    <property type="entry name" value="Pyridoxal_deC"/>
    <property type="match status" value="1"/>
</dbReference>
<protein>
    <recommendedName>
        <fullName evidence="7">Glutamate decarboxylase</fullName>
    </recommendedName>
</protein>
<keyword evidence="6" id="KW-1185">Reference proteome</keyword>
<dbReference type="PANTHER" id="PTHR43321">
    <property type="entry name" value="GLUTAMATE DECARBOXYLASE"/>
    <property type="match status" value="1"/>
</dbReference>
<dbReference type="eggNOG" id="KOG1383">
    <property type="taxonomic scope" value="Eukaryota"/>
</dbReference>
<dbReference type="GO" id="GO:0005516">
    <property type="term" value="F:calmodulin binding"/>
    <property type="evidence" value="ECO:0007669"/>
    <property type="project" value="UniProtKB-KW"/>
</dbReference>
<dbReference type="GO" id="GO:0030170">
    <property type="term" value="F:pyridoxal phosphate binding"/>
    <property type="evidence" value="ECO:0007669"/>
    <property type="project" value="InterPro"/>
</dbReference>
<evidence type="ECO:0008006" key="7">
    <source>
        <dbReference type="Google" id="ProtNLM"/>
    </source>
</evidence>
<reference evidence="5" key="3">
    <citation type="submission" date="2023-03" db="UniProtKB">
        <authorList>
            <consortium name="EnsemblPlants"/>
        </authorList>
    </citation>
    <scope>IDENTIFICATION</scope>
    <source>
        <strain evidence="5">cv. Chiifu-401-42</strain>
    </source>
</reference>
<comment type="cofactor">
    <cofactor evidence="1">
        <name>pyridoxal 5'-phosphate</name>
        <dbReference type="ChEBI" id="CHEBI:597326"/>
    </cofactor>
</comment>
<dbReference type="GO" id="GO:0004351">
    <property type="term" value="F:glutamate decarboxylase activity"/>
    <property type="evidence" value="ECO:0000318"/>
    <property type="project" value="GO_Central"/>
</dbReference>
<proteinExistence type="inferred from homology"/>
<evidence type="ECO:0000256" key="1">
    <source>
        <dbReference type="ARBA" id="ARBA00001933"/>
    </source>
</evidence>
<evidence type="ECO:0000313" key="6">
    <source>
        <dbReference type="Proteomes" id="UP000011750"/>
    </source>
</evidence>
<dbReference type="Gene3D" id="4.10.280.50">
    <property type="match status" value="1"/>
</dbReference>
<accession>M4CIV2</accession>
<dbReference type="Proteomes" id="UP000011750">
    <property type="component" value="Chromosome A07"/>
</dbReference>
<dbReference type="GO" id="GO:0005829">
    <property type="term" value="C:cytosol"/>
    <property type="evidence" value="ECO:0000318"/>
    <property type="project" value="GO_Central"/>
</dbReference>
<dbReference type="GO" id="GO:0006538">
    <property type="term" value="P:L-glutamate catabolic process"/>
    <property type="evidence" value="ECO:0000318"/>
    <property type="project" value="GO_Central"/>
</dbReference>
<evidence type="ECO:0000313" key="5">
    <source>
        <dbReference type="EnsemblPlants" id="Bra004136.1-P"/>
    </source>
</evidence>
<dbReference type="PANTHER" id="PTHR43321:SF19">
    <property type="entry name" value="GLUTAMATE DECARBOXYLASE 2"/>
    <property type="match status" value="1"/>
</dbReference>